<proteinExistence type="predicted"/>
<feature type="region of interest" description="Disordered" evidence="1">
    <location>
        <begin position="21"/>
        <end position="59"/>
    </location>
</feature>
<evidence type="ECO:0000313" key="3">
    <source>
        <dbReference type="Proteomes" id="UP000765509"/>
    </source>
</evidence>
<organism evidence="2 3">
    <name type="scientific">Austropuccinia psidii MF-1</name>
    <dbReference type="NCBI Taxonomy" id="1389203"/>
    <lineage>
        <taxon>Eukaryota</taxon>
        <taxon>Fungi</taxon>
        <taxon>Dikarya</taxon>
        <taxon>Basidiomycota</taxon>
        <taxon>Pucciniomycotina</taxon>
        <taxon>Pucciniomycetes</taxon>
        <taxon>Pucciniales</taxon>
        <taxon>Sphaerophragmiaceae</taxon>
        <taxon>Austropuccinia</taxon>
    </lineage>
</organism>
<gene>
    <name evidence="2" type="ORF">O181_086898</name>
</gene>
<name>A0A9Q3INP4_9BASI</name>
<protein>
    <submittedName>
        <fullName evidence="2">Uncharacterized protein</fullName>
    </submittedName>
</protein>
<dbReference type="Proteomes" id="UP000765509">
    <property type="component" value="Unassembled WGS sequence"/>
</dbReference>
<dbReference type="AlphaFoldDB" id="A0A9Q3INP4"/>
<comment type="caution">
    <text evidence="2">The sequence shown here is derived from an EMBL/GenBank/DDBJ whole genome shotgun (WGS) entry which is preliminary data.</text>
</comment>
<feature type="compositionally biased region" description="Polar residues" evidence="1">
    <location>
        <begin position="32"/>
        <end position="59"/>
    </location>
</feature>
<dbReference type="EMBL" id="AVOT02052251">
    <property type="protein sequence ID" value="MBW0547183.1"/>
    <property type="molecule type" value="Genomic_DNA"/>
</dbReference>
<keyword evidence="3" id="KW-1185">Reference proteome</keyword>
<accession>A0A9Q3INP4</accession>
<evidence type="ECO:0000313" key="2">
    <source>
        <dbReference type="EMBL" id="MBW0547183.1"/>
    </source>
</evidence>
<sequence length="98" mass="11157">MAPLFLRGLEYPRNKPEIWRGRNRRGIRQPPAGSNDQKGTYHQGIPSQSPIPNKIQPSPTKKLYRCRNIHSDASTPEIVFHLEYGQQNVHPGSIMGKN</sequence>
<evidence type="ECO:0000256" key="1">
    <source>
        <dbReference type="SAM" id="MobiDB-lite"/>
    </source>
</evidence>
<reference evidence="2" key="1">
    <citation type="submission" date="2021-03" db="EMBL/GenBank/DDBJ databases">
        <title>Draft genome sequence of rust myrtle Austropuccinia psidii MF-1, a brazilian biotype.</title>
        <authorList>
            <person name="Quecine M.C."/>
            <person name="Pachon D.M.R."/>
            <person name="Bonatelli M.L."/>
            <person name="Correr F.H."/>
            <person name="Franceschini L.M."/>
            <person name="Leite T.F."/>
            <person name="Margarido G.R.A."/>
            <person name="Almeida C.A."/>
            <person name="Ferrarezi J.A."/>
            <person name="Labate C.A."/>
        </authorList>
    </citation>
    <scope>NUCLEOTIDE SEQUENCE</scope>
    <source>
        <strain evidence="2">MF-1</strain>
    </source>
</reference>